<dbReference type="SUPFAM" id="SSF75169">
    <property type="entry name" value="DsrEFH-like"/>
    <property type="match status" value="1"/>
</dbReference>
<keyword evidence="3" id="KW-1185">Reference proteome</keyword>
<dbReference type="Proteomes" id="UP000664480">
    <property type="component" value="Unassembled WGS sequence"/>
</dbReference>
<dbReference type="PANTHER" id="PTHR37691">
    <property type="entry name" value="BLR3518 PROTEIN"/>
    <property type="match status" value="1"/>
</dbReference>
<reference evidence="2 3" key="1">
    <citation type="submission" date="2021-03" db="EMBL/GenBank/DDBJ databases">
        <title>novel species isolated from a fishpond in China.</title>
        <authorList>
            <person name="Lu H."/>
            <person name="Cai Z."/>
        </authorList>
    </citation>
    <scope>NUCLEOTIDE SEQUENCE [LARGE SCALE GENOMIC DNA]</scope>
    <source>
        <strain evidence="2 3">YJ13C</strain>
    </source>
</reference>
<dbReference type="InterPro" id="IPR027396">
    <property type="entry name" value="DsrEFH-like"/>
</dbReference>
<evidence type="ECO:0000256" key="1">
    <source>
        <dbReference type="SAM" id="SignalP"/>
    </source>
</evidence>
<sequence>MKKHLLTLLLSCLVGGLVQAQGIVYPAIQGYGGVNEVPFETIKPDPNQQYKFVIEFGGRIDDKKKVSGNLDYAARMYNLHIYAGVPKENIELVFVVFSGSTSMVLTNEEHKKQYGAENPNAELLDEFKKNGVKVIVCGQSMMKQDLTPAMIYPGVDMAVSRFTATTDLMNKGYLLFGL</sequence>
<proteinExistence type="predicted"/>
<feature type="signal peptide" evidence="1">
    <location>
        <begin position="1"/>
        <end position="20"/>
    </location>
</feature>
<dbReference type="PANTHER" id="PTHR37691:SF1">
    <property type="entry name" value="BLR3518 PROTEIN"/>
    <property type="match status" value="1"/>
</dbReference>
<evidence type="ECO:0000313" key="3">
    <source>
        <dbReference type="Proteomes" id="UP000664480"/>
    </source>
</evidence>
<evidence type="ECO:0000313" key="2">
    <source>
        <dbReference type="EMBL" id="MBN7814623.1"/>
    </source>
</evidence>
<gene>
    <name evidence="2" type="ORF">J0A69_04245</name>
</gene>
<dbReference type="InterPro" id="IPR003787">
    <property type="entry name" value="Sulphur_relay_DsrE/F-like"/>
</dbReference>
<organism evidence="2 3">
    <name type="scientific">Algoriphagus pacificus</name>
    <dbReference type="NCBI Taxonomy" id="2811234"/>
    <lineage>
        <taxon>Bacteria</taxon>
        <taxon>Pseudomonadati</taxon>
        <taxon>Bacteroidota</taxon>
        <taxon>Cytophagia</taxon>
        <taxon>Cytophagales</taxon>
        <taxon>Cyclobacteriaceae</taxon>
        <taxon>Algoriphagus</taxon>
    </lineage>
</organism>
<dbReference type="Gene3D" id="3.40.1260.10">
    <property type="entry name" value="DsrEFH-like"/>
    <property type="match status" value="1"/>
</dbReference>
<keyword evidence="1" id="KW-0732">Signal</keyword>
<dbReference type="RefSeq" id="WP_206585258.1">
    <property type="nucleotide sequence ID" value="NZ_JAFKCU010000001.1"/>
</dbReference>
<comment type="caution">
    <text evidence="2">The sequence shown here is derived from an EMBL/GenBank/DDBJ whole genome shotgun (WGS) entry which is preliminary data.</text>
</comment>
<feature type="chain" id="PRO_5047093563" evidence="1">
    <location>
        <begin position="21"/>
        <end position="178"/>
    </location>
</feature>
<dbReference type="EMBL" id="JAFKCU010000001">
    <property type="protein sequence ID" value="MBN7814623.1"/>
    <property type="molecule type" value="Genomic_DNA"/>
</dbReference>
<accession>A0ABS3CC29</accession>
<dbReference type="Pfam" id="PF02635">
    <property type="entry name" value="DsrE"/>
    <property type="match status" value="1"/>
</dbReference>
<protein>
    <submittedName>
        <fullName evidence="2">DsrE family protein</fullName>
    </submittedName>
</protein>
<name>A0ABS3CC29_9BACT</name>